<evidence type="ECO:0000256" key="8">
    <source>
        <dbReference type="SAM" id="MobiDB-lite"/>
    </source>
</evidence>
<sequence length="350" mass="38226">MADPTTGAGVIPARTDREVSPIKWFDELRESRGVDWDESTSTWYVTRYDDVYELLRDPRLGAQVETYCPPGLTEEQQNTYWRVTEFIDRWPVFSDPPLHTGMRRLLLPLFTSAAVQQVVAAMTESVVATSSTAAPDRLFSAVVRPALAAGLCRLLDERPDALAELADCAGRILEVGPIETYDPAIGLRTEKALDELTGLVAQRCREPRGVLATALSRALSDGSLDLLDATAVYAQLVSGALEPTASAVVRLLEAVTGPEGVEIDFEADIDGAVDEALRLVTPFHLATRRALKDMILYGHTVRAESRVVLVLVAANRDPRRFADRTRSAPTEPGLAMSRSGAVGTRVWAPR</sequence>
<organism evidence="9 10">
    <name type="scientific">Streptomyces pseudovenezuelae</name>
    <dbReference type="NCBI Taxonomy" id="67350"/>
    <lineage>
        <taxon>Bacteria</taxon>
        <taxon>Bacillati</taxon>
        <taxon>Actinomycetota</taxon>
        <taxon>Actinomycetes</taxon>
        <taxon>Kitasatosporales</taxon>
        <taxon>Streptomycetaceae</taxon>
        <taxon>Streptomyces</taxon>
        <taxon>Streptomyces aurantiacus group</taxon>
    </lineage>
</organism>
<keyword evidence="10" id="KW-1185">Reference proteome</keyword>
<dbReference type="PRINTS" id="PR00359">
    <property type="entry name" value="BP450"/>
</dbReference>
<evidence type="ECO:0000313" key="10">
    <source>
        <dbReference type="Proteomes" id="UP001160499"/>
    </source>
</evidence>
<keyword evidence="4" id="KW-0479">Metal-binding</keyword>
<keyword evidence="7" id="KW-0503">Monooxygenase</keyword>
<feature type="region of interest" description="Disordered" evidence="8">
    <location>
        <begin position="322"/>
        <end position="350"/>
    </location>
</feature>
<gene>
    <name evidence="9" type="ORF">M2283_009452</name>
</gene>
<reference evidence="9 10" key="1">
    <citation type="submission" date="2023-04" db="EMBL/GenBank/DDBJ databases">
        <title>Forest soil microbial communities from Buena Vista Peninsula, Colon Province, Panama.</title>
        <authorList>
            <person name="Bouskill N."/>
        </authorList>
    </citation>
    <scope>NUCLEOTIDE SEQUENCE [LARGE SCALE GENOMIC DNA]</scope>
    <source>
        <strain evidence="9 10">GGS1</strain>
    </source>
</reference>
<evidence type="ECO:0000256" key="4">
    <source>
        <dbReference type="ARBA" id="ARBA00022723"/>
    </source>
</evidence>
<comment type="similarity">
    <text evidence="2">Belongs to the cytochrome P450 family.</text>
</comment>
<evidence type="ECO:0000256" key="5">
    <source>
        <dbReference type="ARBA" id="ARBA00023002"/>
    </source>
</evidence>
<evidence type="ECO:0000256" key="1">
    <source>
        <dbReference type="ARBA" id="ARBA00001971"/>
    </source>
</evidence>
<evidence type="ECO:0000256" key="6">
    <source>
        <dbReference type="ARBA" id="ARBA00023004"/>
    </source>
</evidence>
<comment type="cofactor">
    <cofactor evidence="1">
        <name>heme</name>
        <dbReference type="ChEBI" id="CHEBI:30413"/>
    </cofactor>
</comment>
<dbReference type="PANTHER" id="PTHR46696:SF5">
    <property type="entry name" value="CYTOCHROME P450 BJ-1"/>
    <property type="match status" value="1"/>
</dbReference>
<name>A0ABT6M0M3_9ACTN</name>
<dbReference type="Proteomes" id="UP001160499">
    <property type="component" value="Unassembled WGS sequence"/>
</dbReference>
<evidence type="ECO:0000313" key="9">
    <source>
        <dbReference type="EMBL" id="MDH6222105.1"/>
    </source>
</evidence>
<keyword evidence="3" id="KW-0349">Heme</keyword>
<dbReference type="InterPro" id="IPR002397">
    <property type="entry name" value="Cyt_P450_B"/>
</dbReference>
<dbReference type="InterPro" id="IPR036396">
    <property type="entry name" value="Cyt_P450_sf"/>
</dbReference>
<keyword evidence="5" id="KW-0560">Oxidoreductase</keyword>
<keyword evidence="6" id="KW-0408">Iron</keyword>
<dbReference type="Gene3D" id="1.10.630.10">
    <property type="entry name" value="Cytochrome P450"/>
    <property type="match status" value="1"/>
</dbReference>
<protein>
    <submittedName>
        <fullName evidence="9">Cytochrome P450</fullName>
    </submittedName>
</protein>
<evidence type="ECO:0000256" key="7">
    <source>
        <dbReference type="ARBA" id="ARBA00023033"/>
    </source>
</evidence>
<proteinExistence type="inferred from homology"/>
<dbReference type="PANTHER" id="PTHR46696">
    <property type="entry name" value="P450, PUTATIVE (EUROFUNG)-RELATED"/>
    <property type="match status" value="1"/>
</dbReference>
<evidence type="ECO:0000256" key="3">
    <source>
        <dbReference type="ARBA" id="ARBA00022617"/>
    </source>
</evidence>
<dbReference type="EMBL" id="JARXVH010000029">
    <property type="protein sequence ID" value="MDH6222105.1"/>
    <property type="molecule type" value="Genomic_DNA"/>
</dbReference>
<dbReference type="SUPFAM" id="SSF48264">
    <property type="entry name" value="Cytochrome P450"/>
    <property type="match status" value="1"/>
</dbReference>
<comment type="caution">
    <text evidence="9">The sequence shown here is derived from an EMBL/GenBank/DDBJ whole genome shotgun (WGS) entry which is preliminary data.</text>
</comment>
<accession>A0ABT6M0M3</accession>
<evidence type="ECO:0000256" key="2">
    <source>
        <dbReference type="ARBA" id="ARBA00010617"/>
    </source>
</evidence>